<feature type="compositionally biased region" description="Polar residues" evidence="1">
    <location>
        <begin position="1"/>
        <end position="15"/>
    </location>
</feature>
<sequence length="123" mass="13464">MPQTPGNPTESNEQRPSPPGSESEISDMVSSHELGIGVESQSHENNQDPPVLPELDHNDNECPPTETSPVLNETIHDETFSASPKDIQAFEEREEVKDNKMGQEDITAIIPEPDPKGSAFANF</sequence>
<evidence type="ECO:0000313" key="3">
    <source>
        <dbReference type="Proteomes" id="UP000765509"/>
    </source>
</evidence>
<dbReference type="AlphaFoldDB" id="A0A9Q3FK62"/>
<comment type="caution">
    <text evidence="2">The sequence shown here is derived from an EMBL/GenBank/DDBJ whole genome shotgun (WGS) entry which is preliminary data.</text>
</comment>
<dbReference type="EMBL" id="AVOT02043605">
    <property type="protein sequence ID" value="MBW0539015.1"/>
    <property type="molecule type" value="Genomic_DNA"/>
</dbReference>
<evidence type="ECO:0000313" key="2">
    <source>
        <dbReference type="EMBL" id="MBW0539015.1"/>
    </source>
</evidence>
<reference evidence="2" key="1">
    <citation type="submission" date="2021-03" db="EMBL/GenBank/DDBJ databases">
        <title>Draft genome sequence of rust myrtle Austropuccinia psidii MF-1, a brazilian biotype.</title>
        <authorList>
            <person name="Quecine M.C."/>
            <person name="Pachon D.M.R."/>
            <person name="Bonatelli M.L."/>
            <person name="Correr F.H."/>
            <person name="Franceschini L.M."/>
            <person name="Leite T.F."/>
            <person name="Margarido G.R.A."/>
            <person name="Almeida C.A."/>
            <person name="Ferrarezi J.A."/>
            <person name="Labate C.A."/>
        </authorList>
    </citation>
    <scope>NUCLEOTIDE SEQUENCE</scope>
    <source>
        <strain evidence="2">MF-1</strain>
    </source>
</reference>
<protein>
    <submittedName>
        <fullName evidence="2">Uncharacterized protein</fullName>
    </submittedName>
</protein>
<name>A0A9Q3FK62_9BASI</name>
<feature type="compositionally biased region" description="Basic and acidic residues" evidence="1">
    <location>
        <begin position="88"/>
        <end position="103"/>
    </location>
</feature>
<gene>
    <name evidence="2" type="ORF">O181_078730</name>
</gene>
<evidence type="ECO:0000256" key="1">
    <source>
        <dbReference type="SAM" id="MobiDB-lite"/>
    </source>
</evidence>
<feature type="region of interest" description="Disordered" evidence="1">
    <location>
        <begin position="1"/>
        <end position="123"/>
    </location>
</feature>
<keyword evidence="3" id="KW-1185">Reference proteome</keyword>
<accession>A0A9Q3FK62</accession>
<dbReference type="Proteomes" id="UP000765509">
    <property type="component" value="Unassembled WGS sequence"/>
</dbReference>
<proteinExistence type="predicted"/>
<organism evidence="2 3">
    <name type="scientific">Austropuccinia psidii MF-1</name>
    <dbReference type="NCBI Taxonomy" id="1389203"/>
    <lineage>
        <taxon>Eukaryota</taxon>
        <taxon>Fungi</taxon>
        <taxon>Dikarya</taxon>
        <taxon>Basidiomycota</taxon>
        <taxon>Pucciniomycotina</taxon>
        <taxon>Pucciniomycetes</taxon>
        <taxon>Pucciniales</taxon>
        <taxon>Sphaerophragmiaceae</taxon>
        <taxon>Austropuccinia</taxon>
    </lineage>
</organism>